<dbReference type="PANTHER" id="PTHR26392:SF92">
    <property type="entry name" value="PROTEIN KINASE DOMAIN-CONTAINING PROTEIN"/>
    <property type="match status" value="1"/>
</dbReference>
<proteinExistence type="predicted"/>
<evidence type="ECO:0000313" key="2">
    <source>
        <dbReference type="EMBL" id="CAG2254641.1"/>
    </source>
</evidence>
<protein>
    <recommendedName>
        <fullName evidence="1">Protein kinase domain-containing protein</fullName>
    </recommendedName>
</protein>
<name>A0A8S3VHR5_MYTED</name>
<dbReference type="Pfam" id="PF00069">
    <property type="entry name" value="Pkinase"/>
    <property type="match status" value="1"/>
</dbReference>
<dbReference type="PIRSF" id="PIRSF000654">
    <property type="entry name" value="Integrin-linked_kinase"/>
    <property type="match status" value="1"/>
</dbReference>
<dbReference type="AlphaFoldDB" id="A0A8S3VHR5"/>
<dbReference type="Gene3D" id="1.10.510.10">
    <property type="entry name" value="Transferase(Phosphotransferase) domain 1"/>
    <property type="match status" value="1"/>
</dbReference>
<sequence length="245" mass="28077">MPTSFYNKKTAAIFGKPLRKLQKHPNVMKLYGLSFKQDAGTKFLQIIMEHCEDSLYNIVMVKRKPTACGSFQTLKDCKKSWTFVLNIMEGLCLALDYIHNKGFVHRDLKLSNVMVKGECSVRLADFGLSKKEANITGTLTGTPLYMAPEVLMGHLYGTEADIYSLGMIIYELWYYRPVFSVPLQADSTKFEFTVKTIDELKEYKTLREGKPNLDIAHKPPLKLKYIMQDCWNEHKEVRPSATKSV</sequence>
<dbReference type="PANTHER" id="PTHR26392">
    <property type="entry name" value="MITOGEN-ACTIVATED PROTEIN KINASE KINASE KINASE 7-RELATED"/>
    <property type="match status" value="1"/>
</dbReference>
<keyword evidence="3" id="KW-1185">Reference proteome</keyword>
<dbReference type="GO" id="GO:0004672">
    <property type="term" value="F:protein kinase activity"/>
    <property type="evidence" value="ECO:0007669"/>
    <property type="project" value="InterPro"/>
</dbReference>
<dbReference type="Proteomes" id="UP000683360">
    <property type="component" value="Unassembled WGS sequence"/>
</dbReference>
<evidence type="ECO:0000313" key="3">
    <source>
        <dbReference type="Proteomes" id="UP000683360"/>
    </source>
</evidence>
<dbReference type="OrthoDB" id="6157868at2759"/>
<dbReference type="InterPro" id="IPR000719">
    <property type="entry name" value="Prot_kinase_dom"/>
</dbReference>
<dbReference type="SUPFAM" id="SSF56112">
    <property type="entry name" value="Protein kinase-like (PK-like)"/>
    <property type="match status" value="1"/>
</dbReference>
<dbReference type="EMBL" id="CAJPWZ010003250">
    <property type="protein sequence ID" value="CAG2254641.1"/>
    <property type="molecule type" value="Genomic_DNA"/>
</dbReference>
<evidence type="ECO:0000259" key="1">
    <source>
        <dbReference type="PROSITE" id="PS50011"/>
    </source>
</evidence>
<dbReference type="GO" id="GO:0005524">
    <property type="term" value="F:ATP binding"/>
    <property type="evidence" value="ECO:0007669"/>
    <property type="project" value="InterPro"/>
</dbReference>
<gene>
    <name evidence="2" type="ORF">MEDL_66100</name>
</gene>
<dbReference type="PROSITE" id="PS00108">
    <property type="entry name" value="PROTEIN_KINASE_ST"/>
    <property type="match status" value="1"/>
</dbReference>
<organism evidence="2 3">
    <name type="scientific">Mytilus edulis</name>
    <name type="common">Blue mussel</name>
    <dbReference type="NCBI Taxonomy" id="6550"/>
    <lineage>
        <taxon>Eukaryota</taxon>
        <taxon>Metazoa</taxon>
        <taxon>Spiralia</taxon>
        <taxon>Lophotrochozoa</taxon>
        <taxon>Mollusca</taxon>
        <taxon>Bivalvia</taxon>
        <taxon>Autobranchia</taxon>
        <taxon>Pteriomorphia</taxon>
        <taxon>Mytilida</taxon>
        <taxon>Mytiloidea</taxon>
        <taxon>Mytilidae</taxon>
        <taxon>Mytilinae</taxon>
        <taxon>Mytilus</taxon>
    </lineage>
</organism>
<accession>A0A8S3VHR5</accession>
<dbReference type="InterPro" id="IPR011009">
    <property type="entry name" value="Kinase-like_dom_sf"/>
</dbReference>
<dbReference type="PROSITE" id="PS50011">
    <property type="entry name" value="PROTEIN_KINASE_DOM"/>
    <property type="match status" value="1"/>
</dbReference>
<dbReference type="InterPro" id="IPR008271">
    <property type="entry name" value="Ser/Thr_kinase_AS"/>
</dbReference>
<reference evidence="2" key="1">
    <citation type="submission" date="2021-03" db="EMBL/GenBank/DDBJ databases">
        <authorList>
            <person name="Bekaert M."/>
        </authorList>
    </citation>
    <scope>NUCLEOTIDE SEQUENCE</scope>
</reference>
<feature type="domain" description="Protein kinase" evidence="1">
    <location>
        <begin position="1"/>
        <end position="245"/>
    </location>
</feature>
<dbReference type="SMART" id="SM00220">
    <property type="entry name" value="S_TKc"/>
    <property type="match status" value="1"/>
</dbReference>
<comment type="caution">
    <text evidence="2">The sequence shown here is derived from an EMBL/GenBank/DDBJ whole genome shotgun (WGS) entry which is preliminary data.</text>
</comment>